<sequence>MAGAAPFPEWLEVVAIRGGAGMAALAVGAIFLAATGHDPWRAYREMMIGALGSPFAIEQTIIKAIPLMLTGLGVALAFTMGLWNIGAEGQLVAGALAASWLALTASLPTLVMLPGLILLGAAGGAAWAFIPAVLKTFVGVNEIISTLMLNYIALLWVDYMVFGSWADPTAFSFPYSRPFPPQAHFPVLLGDIHIGLVLALIAALLLAGLLQRTHWGYEIRTIGASLPAARYAGMRVRRNVLLVMAASGALAGLAGVGEVSGVIHRIQQGISPGYGFTAIIVAWVARLNPWAVILVAVLFAALLNGGFVIQTAGVPAAIAYMIQALVLFLVLASEHLLRRVRRRRALSQTRAALQVGR</sequence>
<comment type="subcellular location">
    <subcellularLocation>
        <location evidence="1">Cell membrane</location>
        <topology evidence="1">Multi-pass membrane protein</topology>
    </subcellularLocation>
</comment>
<evidence type="ECO:0000256" key="6">
    <source>
        <dbReference type="SAM" id="Phobius"/>
    </source>
</evidence>
<feature type="transmembrane region" description="Helical" evidence="6">
    <location>
        <begin position="105"/>
        <end position="134"/>
    </location>
</feature>
<feature type="transmembrane region" description="Helical" evidence="6">
    <location>
        <begin position="240"/>
        <end position="263"/>
    </location>
</feature>
<evidence type="ECO:0000256" key="4">
    <source>
        <dbReference type="ARBA" id="ARBA00022989"/>
    </source>
</evidence>
<feature type="transmembrane region" description="Helical" evidence="6">
    <location>
        <begin position="61"/>
        <end position="85"/>
    </location>
</feature>
<keyword evidence="5 6" id="KW-0472">Membrane</keyword>
<keyword evidence="2" id="KW-1003">Cell membrane</keyword>
<organism evidence="8 10">
    <name type="scientific">Candidatus Segetimicrobium genomatis</name>
    <dbReference type="NCBI Taxonomy" id="2569760"/>
    <lineage>
        <taxon>Bacteria</taxon>
        <taxon>Bacillati</taxon>
        <taxon>Candidatus Sysuimicrobiota</taxon>
        <taxon>Candidatus Sysuimicrobiia</taxon>
        <taxon>Candidatus Sysuimicrobiales</taxon>
        <taxon>Candidatus Segetimicrobiaceae</taxon>
        <taxon>Candidatus Segetimicrobium</taxon>
    </lineage>
</organism>
<dbReference type="Proteomes" id="UP000315217">
    <property type="component" value="Unassembled WGS sequence"/>
</dbReference>
<reference evidence="9 10" key="1">
    <citation type="journal article" date="2019" name="Nat. Microbiol.">
        <title>Mediterranean grassland soil C-N compound turnover is dependent on rainfall and depth, and is mediated by genomically divergent microorganisms.</title>
        <authorList>
            <person name="Diamond S."/>
            <person name="Andeer P.F."/>
            <person name="Li Z."/>
            <person name="Crits-Christoph A."/>
            <person name="Burstein D."/>
            <person name="Anantharaman K."/>
            <person name="Lane K.R."/>
            <person name="Thomas B.C."/>
            <person name="Pan C."/>
            <person name="Northen T.R."/>
            <person name="Banfield J.F."/>
        </authorList>
    </citation>
    <scope>NUCLEOTIDE SEQUENCE [LARGE SCALE GENOMIC DNA]</scope>
    <source>
        <strain evidence="7">NP_1</strain>
        <strain evidence="8">NP_2</strain>
    </source>
</reference>
<feature type="transmembrane region" description="Helical" evidence="6">
    <location>
        <begin position="185"/>
        <end position="210"/>
    </location>
</feature>
<dbReference type="PANTHER" id="PTHR47089:SF1">
    <property type="entry name" value="GUANOSINE ABC TRANSPORTER PERMEASE PROTEIN NUPP"/>
    <property type="match status" value="1"/>
</dbReference>
<proteinExistence type="predicted"/>
<gene>
    <name evidence="7" type="ORF">E6G98_13730</name>
    <name evidence="8" type="ORF">E6G99_04715</name>
</gene>
<keyword evidence="4 6" id="KW-1133">Transmembrane helix</keyword>
<feature type="transmembrane region" description="Helical" evidence="6">
    <location>
        <begin position="292"/>
        <end position="312"/>
    </location>
</feature>
<evidence type="ECO:0000313" key="10">
    <source>
        <dbReference type="Proteomes" id="UP000318661"/>
    </source>
</evidence>
<dbReference type="EMBL" id="VBAJ01000112">
    <property type="protein sequence ID" value="TMJ08292.1"/>
    <property type="molecule type" value="Genomic_DNA"/>
</dbReference>
<feature type="transmembrane region" description="Helical" evidence="6">
    <location>
        <begin position="318"/>
        <end position="337"/>
    </location>
</feature>
<evidence type="ECO:0000256" key="5">
    <source>
        <dbReference type="ARBA" id="ARBA00023136"/>
    </source>
</evidence>
<evidence type="ECO:0000256" key="3">
    <source>
        <dbReference type="ARBA" id="ARBA00022692"/>
    </source>
</evidence>
<dbReference type="GO" id="GO:0005886">
    <property type="term" value="C:plasma membrane"/>
    <property type="evidence" value="ECO:0007669"/>
    <property type="project" value="UniProtKB-SubCell"/>
</dbReference>
<dbReference type="AlphaFoldDB" id="A0A537LJZ7"/>
<dbReference type="InterPro" id="IPR001851">
    <property type="entry name" value="ABC_transp_permease"/>
</dbReference>
<feature type="transmembrane region" description="Helical" evidence="6">
    <location>
        <begin position="20"/>
        <end position="40"/>
    </location>
</feature>
<dbReference type="PANTHER" id="PTHR47089">
    <property type="entry name" value="ABC TRANSPORTER, PERMEASE PROTEIN"/>
    <property type="match status" value="1"/>
</dbReference>
<evidence type="ECO:0000313" key="9">
    <source>
        <dbReference type="Proteomes" id="UP000315217"/>
    </source>
</evidence>
<evidence type="ECO:0000313" key="7">
    <source>
        <dbReference type="EMBL" id="TMJ07206.1"/>
    </source>
</evidence>
<evidence type="ECO:0000256" key="2">
    <source>
        <dbReference type="ARBA" id="ARBA00022475"/>
    </source>
</evidence>
<dbReference type="Pfam" id="PF02653">
    <property type="entry name" value="BPD_transp_2"/>
    <property type="match status" value="1"/>
</dbReference>
<keyword evidence="3 6" id="KW-0812">Transmembrane</keyword>
<feature type="transmembrane region" description="Helical" evidence="6">
    <location>
        <begin position="269"/>
        <end position="285"/>
    </location>
</feature>
<accession>A0A537LJZ7</accession>
<evidence type="ECO:0000313" key="8">
    <source>
        <dbReference type="EMBL" id="TMJ08292.1"/>
    </source>
</evidence>
<dbReference type="GO" id="GO:0022857">
    <property type="term" value="F:transmembrane transporter activity"/>
    <property type="evidence" value="ECO:0007669"/>
    <property type="project" value="InterPro"/>
</dbReference>
<comment type="caution">
    <text evidence="8">The sequence shown here is derived from an EMBL/GenBank/DDBJ whole genome shotgun (WGS) entry which is preliminary data.</text>
</comment>
<protein>
    <submittedName>
        <fullName evidence="8">ABC transporter permease</fullName>
    </submittedName>
</protein>
<dbReference type="EMBL" id="VBAI01000281">
    <property type="protein sequence ID" value="TMJ07206.1"/>
    <property type="molecule type" value="Genomic_DNA"/>
</dbReference>
<name>A0A537LJZ7_9BACT</name>
<feature type="transmembrane region" description="Helical" evidence="6">
    <location>
        <begin position="146"/>
        <end position="165"/>
    </location>
</feature>
<dbReference type="Proteomes" id="UP000318661">
    <property type="component" value="Unassembled WGS sequence"/>
</dbReference>
<evidence type="ECO:0000256" key="1">
    <source>
        <dbReference type="ARBA" id="ARBA00004651"/>
    </source>
</evidence>
<dbReference type="CDD" id="cd06580">
    <property type="entry name" value="TM_PBP1_transp_TpRbsC_like"/>
    <property type="match status" value="1"/>
</dbReference>